<dbReference type="eggNOG" id="COG0427">
    <property type="taxonomic scope" value="Bacteria"/>
</dbReference>
<dbReference type="InterPro" id="IPR026888">
    <property type="entry name" value="AcetylCoA_hyd_C"/>
</dbReference>
<dbReference type="PATRIC" id="fig|742738.3.peg.3255"/>
<dbReference type="Gene3D" id="3.40.1080.20">
    <property type="entry name" value="Acetyl-CoA hydrolase/transferase C-terminal domain"/>
    <property type="match status" value="1"/>
</dbReference>
<feature type="domain" description="Acetyl-CoA hydrolase/transferase N-terminal" evidence="3">
    <location>
        <begin position="3"/>
        <end position="187"/>
    </location>
</feature>
<dbReference type="RefSeq" id="WP_044942504.1">
    <property type="nucleotide sequence ID" value="NZ_KN174165.1"/>
</dbReference>
<name>A0A096B3W4_FLAPL</name>
<dbReference type="InterPro" id="IPR046433">
    <property type="entry name" value="ActCoA_hydro"/>
</dbReference>
<evidence type="ECO:0000259" key="4">
    <source>
        <dbReference type="Pfam" id="PF13336"/>
    </source>
</evidence>
<dbReference type="Pfam" id="PF13336">
    <property type="entry name" value="AcetylCoA_hyd_C"/>
    <property type="match status" value="1"/>
</dbReference>
<dbReference type="InterPro" id="IPR037171">
    <property type="entry name" value="NagB/RpiA_transferase-like"/>
</dbReference>
<dbReference type="PANTHER" id="PTHR21432:SF20">
    <property type="entry name" value="ACETYL-COA HYDROLASE"/>
    <property type="match status" value="1"/>
</dbReference>
<evidence type="ECO:0000256" key="2">
    <source>
        <dbReference type="ARBA" id="ARBA00022679"/>
    </source>
</evidence>
<feature type="domain" description="Acetyl-CoA hydrolase/transferase C-terminal" evidence="4">
    <location>
        <begin position="272"/>
        <end position="432"/>
    </location>
</feature>
<gene>
    <name evidence="5" type="ORF">HMPREF9460_03164</name>
</gene>
<evidence type="ECO:0000313" key="5">
    <source>
        <dbReference type="EMBL" id="KGF54068.1"/>
    </source>
</evidence>
<dbReference type="InterPro" id="IPR038460">
    <property type="entry name" value="AcetylCoA_hyd_C_sf"/>
</dbReference>
<reference evidence="5 6" key="1">
    <citation type="submission" date="2011-08" db="EMBL/GenBank/DDBJ databases">
        <title>The Genome Sequence of Clostridium orbiscindens 1_3_50AFAA.</title>
        <authorList>
            <consortium name="The Broad Institute Genome Sequencing Platform"/>
            <person name="Earl A."/>
            <person name="Ward D."/>
            <person name="Feldgarden M."/>
            <person name="Gevers D."/>
            <person name="Daigneault M."/>
            <person name="Strauss J."/>
            <person name="Allen-Vercoe E."/>
            <person name="Young S.K."/>
            <person name="Zeng Q."/>
            <person name="Gargeya S."/>
            <person name="Fitzgerald M."/>
            <person name="Haas B."/>
            <person name="Abouelleil A."/>
            <person name="Alvarado L."/>
            <person name="Arachchi H.M."/>
            <person name="Berlin A."/>
            <person name="Brown A."/>
            <person name="Chapman S.B."/>
            <person name="Chen Z."/>
            <person name="Dunbar C."/>
            <person name="Freedman E."/>
            <person name="Gearin G."/>
            <person name="Gellesch M."/>
            <person name="Goldberg J."/>
            <person name="Griggs A."/>
            <person name="Gujja S."/>
            <person name="Heiman D."/>
            <person name="Howarth C."/>
            <person name="Larson L."/>
            <person name="Lui A."/>
            <person name="MacDonald P.J.P."/>
            <person name="Montmayeur A."/>
            <person name="Murphy C."/>
            <person name="Neiman D."/>
            <person name="Pearson M."/>
            <person name="Priest M."/>
            <person name="Roberts A."/>
            <person name="Saif S."/>
            <person name="Shea T."/>
            <person name="Shenoy N."/>
            <person name="Sisk P."/>
            <person name="Stolte C."/>
            <person name="Sykes S."/>
            <person name="Wortman J."/>
            <person name="Nusbaum C."/>
            <person name="Birren B."/>
        </authorList>
    </citation>
    <scope>NUCLEOTIDE SEQUENCE [LARGE SCALE GENOMIC DNA]</scope>
    <source>
        <strain evidence="5 6">1_3_50AFAA</strain>
    </source>
</reference>
<dbReference type="Gene3D" id="3.30.750.70">
    <property type="entry name" value="4-hydroxybutyrate coenzyme like domains"/>
    <property type="match status" value="1"/>
</dbReference>
<dbReference type="Pfam" id="PF02550">
    <property type="entry name" value="AcetylCoA_hydro"/>
    <property type="match status" value="1"/>
</dbReference>
<comment type="caution">
    <text evidence="5">The sequence shown here is derived from an EMBL/GenBank/DDBJ whole genome shotgun (WGS) entry which is preliminary data.</text>
</comment>
<evidence type="ECO:0000256" key="1">
    <source>
        <dbReference type="ARBA" id="ARBA00009632"/>
    </source>
</evidence>
<dbReference type="InterPro" id="IPR003702">
    <property type="entry name" value="ActCoA_hydro_N"/>
</dbReference>
<keyword evidence="6" id="KW-1185">Reference proteome</keyword>
<evidence type="ECO:0000259" key="3">
    <source>
        <dbReference type="Pfam" id="PF02550"/>
    </source>
</evidence>
<dbReference type="AlphaFoldDB" id="A0A096B3W4"/>
<dbReference type="Gene3D" id="3.40.1080.10">
    <property type="entry name" value="Glutaconate Coenzyme A-transferase"/>
    <property type="match status" value="1"/>
</dbReference>
<protein>
    <submittedName>
        <fullName evidence="5">Uncharacterized protein</fullName>
    </submittedName>
</protein>
<dbReference type="EMBL" id="ADLO01000096">
    <property type="protein sequence ID" value="KGF54068.1"/>
    <property type="molecule type" value="Genomic_DNA"/>
</dbReference>
<organism evidence="5 6">
    <name type="scientific">Flavonifractor plautii 1_3_50AFAA</name>
    <dbReference type="NCBI Taxonomy" id="742738"/>
    <lineage>
        <taxon>Bacteria</taxon>
        <taxon>Bacillati</taxon>
        <taxon>Bacillota</taxon>
        <taxon>Clostridia</taxon>
        <taxon>Eubacteriales</taxon>
        <taxon>Oscillospiraceae</taxon>
        <taxon>Flavonifractor</taxon>
    </lineage>
</organism>
<sequence>MFEAEYARRRTTAEAEAGRICSGDTVYLAGGPLLPVDFAAALHRRAAELHGVRVLNYLPLEPLALLTDPACGDAFQIESIFYNTYQQEAQRLGRCAFLPNHLRNAARDWTHGAPEYDCLVLTVSPMDKHGCFSLAGSACIELEVLPRARRVVVEVASCAPRIFGDVTLHVSQVDAIVESDRYPAALSPQPPDEVDRQLGRVVAELVEDGATIQLGFGGTINALAAELKDKRGLGIHTEAMSDAAMELLRCGAADNSRKSLHRGKTVTCFTMGSHALYDFVDDNPTILHKALSYTNDLSVLAANRGMTSINAALQVDLTGQCASESVGPRQISGSGGQVDTAVGAQMAPGGKSVITLRSTYSAKDPDTGERRLQSRILPVLPEGAVVTLTRSNTHFVATEYGAVCLRGLTVPQRAKALISIAHPDFRDWLEEEFHRIYRL</sequence>
<dbReference type="GO" id="GO:0006083">
    <property type="term" value="P:acetate metabolic process"/>
    <property type="evidence" value="ECO:0007669"/>
    <property type="project" value="InterPro"/>
</dbReference>
<dbReference type="HOGENOM" id="CLU_030703_1_0_9"/>
<dbReference type="GO" id="GO:0008775">
    <property type="term" value="F:acetate CoA-transferase activity"/>
    <property type="evidence" value="ECO:0007669"/>
    <property type="project" value="InterPro"/>
</dbReference>
<evidence type="ECO:0000313" key="6">
    <source>
        <dbReference type="Proteomes" id="UP000029585"/>
    </source>
</evidence>
<dbReference type="PANTHER" id="PTHR21432">
    <property type="entry name" value="ACETYL-COA HYDROLASE-RELATED"/>
    <property type="match status" value="1"/>
</dbReference>
<accession>A0A096B3W4</accession>
<comment type="similarity">
    <text evidence="1">Belongs to the acetyl-CoA hydrolase/transferase family.</text>
</comment>
<dbReference type="Proteomes" id="UP000029585">
    <property type="component" value="Unassembled WGS sequence"/>
</dbReference>
<proteinExistence type="inferred from homology"/>
<dbReference type="SUPFAM" id="SSF100950">
    <property type="entry name" value="NagB/RpiA/CoA transferase-like"/>
    <property type="match status" value="2"/>
</dbReference>
<keyword evidence="2" id="KW-0808">Transferase</keyword>